<dbReference type="AlphaFoldDB" id="A0A1G6LNN8"/>
<protein>
    <submittedName>
        <fullName evidence="1">Uncharacterized protein</fullName>
    </submittedName>
</protein>
<reference evidence="2" key="1">
    <citation type="submission" date="2016-09" db="EMBL/GenBank/DDBJ databases">
        <authorList>
            <person name="Varghese N."/>
            <person name="Submissions S."/>
        </authorList>
    </citation>
    <scope>NUCLEOTIDE SEQUENCE [LARGE SCALE GENOMIC DNA]</scope>
    <source>
        <strain evidence="2">ANC 3699</strain>
    </source>
</reference>
<keyword evidence="2" id="KW-1185">Reference proteome</keyword>
<name>A0A1G6LNN8_9GAMM</name>
<sequence>MSGLILLLIGLFVGYCFGRYNAPKSEPAKSYQRPKAYTYEQRQRMKVMYHSDAERIRELNTLSSNDSIFLRILKQEFRPKEIVIKQKRFFVVDADHFPIAIFEYRDGTQIFRNKDIEDGLPVFMYKGLLSSDAIKEDAQEIQQYLQKKPKGFLNKSNQVET</sequence>
<organism evidence="1 2">
    <name type="scientific">Acinetobacter marinus</name>
    <dbReference type="NCBI Taxonomy" id="281375"/>
    <lineage>
        <taxon>Bacteria</taxon>
        <taxon>Pseudomonadati</taxon>
        <taxon>Pseudomonadota</taxon>
        <taxon>Gammaproteobacteria</taxon>
        <taxon>Moraxellales</taxon>
        <taxon>Moraxellaceae</taxon>
        <taxon>Acinetobacter</taxon>
    </lineage>
</organism>
<proteinExistence type="predicted"/>
<dbReference type="RefSeq" id="WP_244516024.1">
    <property type="nucleotide sequence ID" value="NZ_FMYK01000005.1"/>
</dbReference>
<accession>A0A1G6LNN8</accession>
<evidence type="ECO:0000313" key="2">
    <source>
        <dbReference type="Proteomes" id="UP000242317"/>
    </source>
</evidence>
<gene>
    <name evidence="1" type="ORF">SAMN05421749_105127</name>
</gene>
<dbReference type="Proteomes" id="UP000242317">
    <property type="component" value="Unassembled WGS sequence"/>
</dbReference>
<dbReference type="EMBL" id="FMYK01000005">
    <property type="protein sequence ID" value="SDC44779.1"/>
    <property type="molecule type" value="Genomic_DNA"/>
</dbReference>
<evidence type="ECO:0000313" key="1">
    <source>
        <dbReference type="EMBL" id="SDC44779.1"/>
    </source>
</evidence>